<keyword evidence="7" id="KW-0949">S-adenosyl-L-methionine</keyword>
<keyword evidence="4" id="KW-0963">Cytoplasm</keyword>
<dbReference type="Gene3D" id="3.40.50.150">
    <property type="entry name" value="Vaccinia Virus protein VP39"/>
    <property type="match status" value="1"/>
</dbReference>
<accession>A0ABY6KMS2</accession>
<comment type="subcellular location">
    <subcellularLocation>
        <location evidence="1">Cytoplasm</location>
    </subcellularLocation>
</comment>
<evidence type="ECO:0000256" key="2">
    <source>
        <dbReference type="ARBA" id="ARBA00005369"/>
    </source>
</evidence>
<evidence type="ECO:0000313" key="8">
    <source>
        <dbReference type="EMBL" id="UYV69819.1"/>
    </source>
</evidence>
<evidence type="ECO:0000313" key="9">
    <source>
        <dbReference type="Proteomes" id="UP001235939"/>
    </source>
</evidence>
<protein>
    <recommendedName>
        <fullName evidence="3">protein-L-isoaspartate(D-aspartate) O-methyltransferase</fullName>
        <ecNumber evidence="3">2.1.1.77</ecNumber>
    </recommendedName>
</protein>
<keyword evidence="5" id="KW-0489">Methyltransferase</keyword>
<name>A0ABY6KMS2_9ARAC</name>
<dbReference type="InterPro" id="IPR029063">
    <property type="entry name" value="SAM-dependent_MTases_sf"/>
</dbReference>
<keyword evidence="6" id="KW-0808">Transferase</keyword>
<dbReference type="PANTHER" id="PTHR11579">
    <property type="entry name" value="PROTEIN-L-ISOASPARTATE O-METHYLTRANSFERASE"/>
    <property type="match status" value="1"/>
</dbReference>
<comment type="similarity">
    <text evidence="2">Belongs to the methyltransferase superfamily. L-isoaspartyl/D-aspartyl protein methyltransferase family.</text>
</comment>
<dbReference type="EMBL" id="CP092869">
    <property type="protein sequence ID" value="UYV69819.1"/>
    <property type="molecule type" value="Genomic_DNA"/>
</dbReference>
<organism evidence="8 9">
    <name type="scientific">Cordylochernes scorpioides</name>
    <dbReference type="NCBI Taxonomy" id="51811"/>
    <lineage>
        <taxon>Eukaryota</taxon>
        <taxon>Metazoa</taxon>
        <taxon>Ecdysozoa</taxon>
        <taxon>Arthropoda</taxon>
        <taxon>Chelicerata</taxon>
        <taxon>Arachnida</taxon>
        <taxon>Pseudoscorpiones</taxon>
        <taxon>Cheliferoidea</taxon>
        <taxon>Chernetidae</taxon>
        <taxon>Cordylochernes</taxon>
    </lineage>
</organism>
<dbReference type="Proteomes" id="UP001235939">
    <property type="component" value="Chromosome 07"/>
</dbReference>
<evidence type="ECO:0000256" key="4">
    <source>
        <dbReference type="ARBA" id="ARBA00022490"/>
    </source>
</evidence>
<evidence type="ECO:0000256" key="5">
    <source>
        <dbReference type="ARBA" id="ARBA00022603"/>
    </source>
</evidence>
<dbReference type="SUPFAM" id="SSF53335">
    <property type="entry name" value="S-adenosyl-L-methionine-dependent methyltransferases"/>
    <property type="match status" value="1"/>
</dbReference>
<dbReference type="InterPro" id="IPR000682">
    <property type="entry name" value="PCMT"/>
</dbReference>
<reference evidence="8 9" key="1">
    <citation type="submission" date="2022-01" db="EMBL/GenBank/DDBJ databases">
        <title>A chromosomal length assembly of Cordylochernes scorpioides.</title>
        <authorList>
            <person name="Zeh D."/>
            <person name="Zeh J."/>
        </authorList>
    </citation>
    <scope>NUCLEOTIDE SEQUENCE [LARGE SCALE GENOMIC DNA]</scope>
    <source>
        <strain evidence="8">IN4F17</strain>
        <tissue evidence="8">Whole Body</tissue>
    </source>
</reference>
<sequence>MAWVFHVRSSNQDMVEALRRRGIVRCSRVDAALRSVDRRFYCPSRSYEDAEQPLGIGDTTVPAPRTVALELEMLSEVCFPGARVLDIACGSGYVTSLLAGLVGDRGLVVGLDSDHVLVEHAARNIRTEHPGLLESGSVKVLCPAAPLSEGFPYYAPYNAIHVGAAVPDHAPAELLQQLIPGGRLVLAVDYGAQGQFLETLDRGTAGAVERRVLATCSRPLLAGLCA</sequence>
<evidence type="ECO:0000256" key="1">
    <source>
        <dbReference type="ARBA" id="ARBA00004496"/>
    </source>
</evidence>
<evidence type="ECO:0000256" key="3">
    <source>
        <dbReference type="ARBA" id="ARBA00011890"/>
    </source>
</evidence>
<evidence type="ECO:0000256" key="7">
    <source>
        <dbReference type="ARBA" id="ARBA00022691"/>
    </source>
</evidence>
<dbReference type="EC" id="2.1.1.77" evidence="3"/>
<gene>
    <name evidence="8" type="ORF">LAZ67_7000877</name>
</gene>
<dbReference type="Pfam" id="PF01135">
    <property type="entry name" value="PCMT"/>
    <property type="match status" value="1"/>
</dbReference>
<dbReference type="CDD" id="cd02440">
    <property type="entry name" value="AdoMet_MTases"/>
    <property type="match status" value="1"/>
</dbReference>
<keyword evidence="9" id="KW-1185">Reference proteome</keyword>
<evidence type="ECO:0000256" key="6">
    <source>
        <dbReference type="ARBA" id="ARBA00022679"/>
    </source>
</evidence>
<dbReference type="PANTHER" id="PTHR11579:SF0">
    <property type="entry name" value="PROTEIN-L-ISOASPARTATE(D-ASPARTATE) O-METHYLTRANSFERASE"/>
    <property type="match status" value="1"/>
</dbReference>
<proteinExistence type="inferred from homology"/>